<dbReference type="HAMAP" id="MF_00376">
    <property type="entry name" value="Dephospho_CoA_kinase"/>
    <property type="match status" value="1"/>
</dbReference>
<dbReference type="InterPro" id="IPR001977">
    <property type="entry name" value="Depp_CoAkinase"/>
</dbReference>
<dbReference type="Gene3D" id="3.40.50.300">
    <property type="entry name" value="P-loop containing nucleotide triphosphate hydrolases"/>
    <property type="match status" value="1"/>
</dbReference>
<dbReference type="Proteomes" id="UP000050454">
    <property type="component" value="Unassembled WGS sequence"/>
</dbReference>
<protein>
    <recommendedName>
        <fullName evidence="5 6">Dephospho-CoA kinase</fullName>
        <ecNumber evidence="5 6">2.7.1.24</ecNumber>
    </recommendedName>
    <alternativeName>
        <fullName evidence="5">Dephosphocoenzyme A kinase</fullName>
    </alternativeName>
</protein>
<reference evidence="7 8" key="1">
    <citation type="submission" date="2015-07" db="EMBL/GenBank/DDBJ databases">
        <title>The draft genome sequence of Leadbetterella sp. JN14-9.</title>
        <authorList>
            <person name="Liu Y."/>
            <person name="Du J."/>
            <person name="Shao Z."/>
        </authorList>
    </citation>
    <scope>NUCLEOTIDE SEQUENCE [LARGE SCALE GENOMIC DNA]</scope>
    <source>
        <strain evidence="7 8">JN14-9</strain>
    </source>
</reference>
<dbReference type="PANTHER" id="PTHR10695:SF46">
    <property type="entry name" value="BIFUNCTIONAL COENZYME A SYNTHASE-RELATED"/>
    <property type="match status" value="1"/>
</dbReference>
<dbReference type="NCBIfam" id="TIGR00152">
    <property type="entry name" value="dephospho-CoA kinase"/>
    <property type="match status" value="1"/>
</dbReference>
<keyword evidence="5" id="KW-0963">Cytoplasm</keyword>
<accession>A0A0P7BPJ3</accession>
<dbReference type="OrthoDB" id="9812943at2"/>
<dbReference type="AlphaFoldDB" id="A0A0P7BPJ3"/>
<dbReference type="PATRIC" id="fig|1605367.3.peg.477"/>
<dbReference type="GO" id="GO:0005737">
    <property type="term" value="C:cytoplasm"/>
    <property type="evidence" value="ECO:0007669"/>
    <property type="project" value="UniProtKB-SubCell"/>
</dbReference>
<dbReference type="RefSeq" id="WP_082391373.1">
    <property type="nucleotide sequence ID" value="NZ_JXSZ01000012.1"/>
</dbReference>
<evidence type="ECO:0000256" key="3">
    <source>
        <dbReference type="ARBA" id="ARBA00022840"/>
    </source>
</evidence>
<name>A0A0P7BPJ3_9BACT</name>
<dbReference type="UniPathway" id="UPA00241">
    <property type="reaction ID" value="UER00356"/>
</dbReference>
<evidence type="ECO:0000256" key="1">
    <source>
        <dbReference type="ARBA" id="ARBA00009018"/>
    </source>
</evidence>
<dbReference type="Pfam" id="PF01121">
    <property type="entry name" value="CoaE"/>
    <property type="match status" value="1"/>
</dbReference>
<keyword evidence="5" id="KW-0808">Transferase</keyword>
<keyword evidence="5" id="KW-0418">Kinase</keyword>
<dbReference type="PANTHER" id="PTHR10695">
    <property type="entry name" value="DEPHOSPHO-COA KINASE-RELATED"/>
    <property type="match status" value="1"/>
</dbReference>
<sequence>MIKVGITGGIGSGKSTVARIFEVLGIPVFHADDEAKRLIKNDNKLKTGIVKLLGEEAYVNGEYNRNYVASKVFNDSDLLHRLNSLVHPAVAMHFESWVKSKTTPYIIKEAAIAKSKSGIDHLIYVHASREKRVERTLKRDNFRTIEAVLKIIENQQNEADFRALADFVVVNESDLLIPQVLEIHKKLISF</sequence>
<evidence type="ECO:0000256" key="5">
    <source>
        <dbReference type="HAMAP-Rule" id="MF_00376"/>
    </source>
</evidence>
<dbReference type="GO" id="GO:0004140">
    <property type="term" value="F:dephospho-CoA kinase activity"/>
    <property type="evidence" value="ECO:0007669"/>
    <property type="project" value="UniProtKB-UniRule"/>
</dbReference>
<comment type="caution">
    <text evidence="7">The sequence shown here is derived from an EMBL/GenBank/DDBJ whole genome shotgun (WGS) entry which is preliminary data.</text>
</comment>
<gene>
    <name evidence="5" type="primary">coaE</name>
    <name evidence="7" type="ORF">AFM12_15280</name>
</gene>
<evidence type="ECO:0000256" key="2">
    <source>
        <dbReference type="ARBA" id="ARBA00022741"/>
    </source>
</evidence>
<dbReference type="CDD" id="cd02022">
    <property type="entry name" value="DPCK"/>
    <property type="match status" value="1"/>
</dbReference>
<dbReference type="InterPro" id="IPR027417">
    <property type="entry name" value="P-loop_NTPase"/>
</dbReference>
<keyword evidence="3 5" id="KW-0067">ATP-binding</keyword>
<keyword evidence="8" id="KW-1185">Reference proteome</keyword>
<comment type="similarity">
    <text evidence="1 5">Belongs to the CoaE family.</text>
</comment>
<dbReference type="STRING" id="1605367.AFM12_15280"/>
<dbReference type="SUPFAM" id="SSF52540">
    <property type="entry name" value="P-loop containing nucleoside triphosphate hydrolases"/>
    <property type="match status" value="1"/>
</dbReference>
<dbReference type="EC" id="2.7.1.24" evidence="5 6"/>
<evidence type="ECO:0000256" key="6">
    <source>
        <dbReference type="NCBIfam" id="TIGR00152"/>
    </source>
</evidence>
<dbReference type="EMBL" id="LGTQ01000012">
    <property type="protein sequence ID" value="KPM47174.1"/>
    <property type="molecule type" value="Genomic_DNA"/>
</dbReference>
<feature type="binding site" evidence="5">
    <location>
        <begin position="11"/>
        <end position="16"/>
    </location>
    <ligand>
        <name>ATP</name>
        <dbReference type="ChEBI" id="CHEBI:30616"/>
    </ligand>
</feature>
<evidence type="ECO:0000256" key="4">
    <source>
        <dbReference type="ARBA" id="ARBA00022993"/>
    </source>
</evidence>
<proteinExistence type="inferred from homology"/>
<evidence type="ECO:0000313" key="7">
    <source>
        <dbReference type="EMBL" id="KPM47174.1"/>
    </source>
</evidence>
<keyword evidence="2 5" id="KW-0547">Nucleotide-binding</keyword>
<comment type="pathway">
    <text evidence="5">Cofactor biosynthesis; coenzyme A biosynthesis; CoA from (R)-pantothenate: step 5/5.</text>
</comment>
<dbReference type="GO" id="GO:0015937">
    <property type="term" value="P:coenzyme A biosynthetic process"/>
    <property type="evidence" value="ECO:0007669"/>
    <property type="project" value="UniProtKB-UniRule"/>
</dbReference>
<comment type="subcellular location">
    <subcellularLocation>
        <location evidence="5">Cytoplasm</location>
    </subcellularLocation>
</comment>
<keyword evidence="4 5" id="KW-0173">Coenzyme A biosynthesis</keyword>
<organism evidence="7 8">
    <name type="scientific">Jiulongibacter sediminis</name>
    <dbReference type="NCBI Taxonomy" id="1605367"/>
    <lineage>
        <taxon>Bacteria</taxon>
        <taxon>Pseudomonadati</taxon>
        <taxon>Bacteroidota</taxon>
        <taxon>Cytophagia</taxon>
        <taxon>Cytophagales</taxon>
        <taxon>Leadbetterellaceae</taxon>
        <taxon>Jiulongibacter</taxon>
    </lineage>
</organism>
<comment type="function">
    <text evidence="5">Catalyzes the phosphorylation of the 3'-hydroxyl group of dephosphocoenzyme A to form coenzyme A.</text>
</comment>
<evidence type="ECO:0000313" key="8">
    <source>
        <dbReference type="Proteomes" id="UP000050454"/>
    </source>
</evidence>
<dbReference type="PROSITE" id="PS51219">
    <property type="entry name" value="DPCK"/>
    <property type="match status" value="1"/>
</dbReference>
<dbReference type="GO" id="GO:0005524">
    <property type="term" value="F:ATP binding"/>
    <property type="evidence" value="ECO:0007669"/>
    <property type="project" value="UniProtKB-UniRule"/>
</dbReference>
<comment type="catalytic activity">
    <reaction evidence="5">
        <text>3'-dephospho-CoA + ATP = ADP + CoA + H(+)</text>
        <dbReference type="Rhea" id="RHEA:18245"/>
        <dbReference type="ChEBI" id="CHEBI:15378"/>
        <dbReference type="ChEBI" id="CHEBI:30616"/>
        <dbReference type="ChEBI" id="CHEBI:57287"/>
        <dbReference type="ChEBI" id="CHEBI:57328"/>
        <dbReference type="ChEBI" id="CHEBI:456216"/>
        <dbReference type="EC" id="2.7.1.24"/>
    </reaction>
</comment>